<organism evidence="1 2">
    <name type="scientific">Streblomastix strix</name>
    <dbReference type="NCBI Taxonomy" id="222440"/>
    <lineage>
        <taxon>Eukaryota</taxon>
        <taxon>Metamonada</taxon>
        <taxon>Preaxostyla</taxon>
        <taxon>Oxymonadida</taxon>
        <taxon>Streblomastigidae</taxon>
        <taxon>Streblomastix</taxon>
    </lineage>
</organism>
<gene>
    <name evidence="1" type="ORF">EZS28_006839</name>
</gene>
<evidence type="ECO:0000313" key="1">
    <source>
        <dbReference type="EMBL" id="KAA6397630.1"/>
    </source>
</evidence>
<proteinExistence type="predicted"/>
<name>A0A5J4WRR0_9EUKA</name>
<dbReference type="EMBL" id="SNRW01001136">
    <property type="protein sequence ID" value="KAA6397630.1"/>
    <property type="molecule type" value="Genomic_DNA"/>
</dbReference>
<dbReference type="AlphaFoldDB" id="A0A5J4WRR0"/>
<sequence>MDPLDPDQTIATLEEVPPNVITAARMLLAGLSGQKESQIEFYAETPSEEYVVEAIQRARSVMDMKKLGGPPKHNNPPAQQMLAFGQVLADLDTKLLQQYRLLQGTLTQIVKRDWIATLKFNLYMFICIKDTNYKENMTWALMDMTEQGNLLKTQPSPIIRPGYKNQMLRSL</sequence>
<protein>
    <submittedName>
        <fullName evidence="1">Uncharacterized protein</fullName>
    </submittedName>
</protein>
<comment type="caution">
    <text evidence="1">The sequence shown here is derived from an EMBL/GenBank/DDBJ whole genome shotgun (WGS) entry which is preliminary data.</text>
</comment>
<evidence type="ECO:0000313" key="2">
    <source>
        <dbReference type="Proteomes" id="UP000324800"/>
    </source>
</evidence>
<accession>A0A5J4WRR0</accession>
<dbReference type="Proteomes" id="UP000324800">
    <property type="component" value="Unassembled WGS sequence"/>
</dbReference>
<reference evidence="1 2" key="1">
    <citation type="submission" date="2019-03" db="EMBL/GenBank/DDBJ databases">
        <title>Single cell metagenomics reveals metabolic interactions within the superorganism composed of flagellate Streblomastix strix and complex community of Bacteroidetes bacteria on its surface.</title>
        <authorList>
            <person name="Treitli S.C."/>
            <person name="Kolisko M."/>
            <person name="Husnik F."/>
            <person name="Keeling P."/>
            <person name="Hampl V."/>
        </authorList>
    </citation>
    <scope>NUCLEOTIDE SEQUENCE [LARGE SCALE GENOMIC DNA]</scope>
    <source>
        <strain evidence="1">ST1C</strain>
    </source>
</reference>